<dbReference type="InterPro" id="IPR038653">
    <property type="entry name" value="Put_CMD_sf"/>
</dbReference>
<dbReference type="AlphaFoldDB" id="A0A5M6A736"/>
<feature type="chain" id="PRO_5044621997" evidence="1">
    <location>
        <begin position="21"/>
        <end position="380"/>
    </location>
</feature>
<dbReference type="Gene3D" id="2.60.40.2340">
    <property type="match status" value="1"/>
</dbReference>
<dbReference type="EMBL" id="JAVSNH010000001">
    <property type="protein sequence ID" value="MDT4510220.1"/>
    <property type="molecule type" value="Genomic_DNA"/>
</dbReference>
<evidence type="ECO:0000313" key="5">
    <source>
        <dbReference type="EMBL" id="MDT4510220.1"/>
    </source>
</evidence>
<evidence type="ECO:0000259" key="2">
    <source>
        <dbReference type="Pfam" id="PF13201"/>
    </source>
</evidence>
<gene>
    <name evidence="3" type="ORF">F2Y86_14580</name>
    <name evidence="4" type="ORF">PZH42_19795</name>
    <name evidence="5" type="ORF">RO785_04395</name>
</gene>
<comment type="caution">
    <text evidence="3">The sequence shown here is derived from an EMBL/GenBank/DDBJ whole genome shotgun (WGS) entry which is preliminary data.</text>
</comment>
<evidence type="ECO:0000313" key="3">
    <source>
        <dbReference type="EMBL" id="KAA5407681.1"/>
    </source>
</evidence>
<name>A0A5M6A736_9BACE</name>
<dbReference type="PROSITE" id="PS51257">
    <property type="entry name" value="PROKAR_LIPOPROTEIN"/>
    <property type="match status" value="1"/>
</dbReference>
<reference evidence="3 6" key="1">
    <citation type="journal article" date="2019" name="Nat. Med.">
        <title>A library of human gut bacterial isolates paired with longitudinal multiomics data enables mechanistic microbiome research.</title>
        <authorList>
            <person name="Poyet M."/>
            <person name="Groussin M."/>
            <person name="Gibbons S.M."/>
            <person name="Avila-Pacheco J."/>
            <person name="Jiang X."/>
            <person name="Kearney S.M."/>
            <person name="Perrotta A.R."/>
            <person name="Berdy B."/>
            <person name="Zhao S."/>
            <person name="Lieberman T.D."/>
            <person name="Swanson P.K."/>
            <person name="Smith M."/>
            <person name="Roesemann S."/>
            <person name="Alexander J.E."/>
            <person name="Rich S.A."/>
            <person name="Livny J."/>
            <person name="Vlamakis H."/>
            <person name="Clish C."/>
            <person name="Bullock K."/>
            <person name="Deik A."/>
            <person name="Scott J."/>
            <person name="Pierce K.A."/>
            <person name="Xavier R.J."/>
            <person name="Alm E.J."/>
        </authorList>
    </citation>
    <scope>NUCLEOTIDE SEQUENCE [LARGE SCALE GENOMIC DNA]</scope>
    <source>
        <strain evidence="3 6">BIOML-A7</strain>
    </source>
</reference>
<dbReference type="Proteomes" id="UP001266995">
    <property type="component" value="Unassembled WGS sequence"/>
</dbReference>
<dbReference type="Proteomes" id="UP001221924">
    <property type="component" value="Unassembled WGS sequence"/>
</dbReference>
<dbReference type="Pfam" id="PF13201">
    <property type="entry name" value="PCMD"/>
    <property type="match status" value="1"/>
</dbReference>
<dbReference type="RefSeq" id="WP_007210370.1">
    <property type="nucleotide sequence ID" value="NZ_CAXSKE010000023.1"/>
</dbReference>
<dbReference type="Proteomes" id="UP000325055">
    <property type="component" value="Unassembled WGS sequence"/>
</dbReference>
<feature type="domain" description="Putative carbohydrate metabolism" evidence="2">
    <location>
        <begin position="128"/>
        <end position="376"/>
    </location>
</feature>
<dbReference type="EMBL" id="VVYW01000011">
    <property type="protein sequence ID" value="KAA5407681.1"/>
    <property type="molecule type" value="Genomic_DNA"/>
</dbReference>
<protein>
    <submittedName>
        <fullName evidence="4">PCMD domain-containing protein</fullName>
    </submittedName>
</protein>
<dbReference type="Gene3D" id="2.60.120.890">
    <property type="entry name" value="BT2081, beta-jelly-roll domain"/>
    <property type="match status" value="1"/>
</dbReference>
<evidence type="ECO:0000256" key="1">
    <source>
        <dbReference type="SAM" id="SignalP"/>
    </source>
</evidence>
<accession>A0A5M6A736</accession>
<proteinExistence type="predicted"/>
<dbReference type="EMBL" id="JARFID010000024">
    <property type="protein sequence ID" value="MDE8696360.1"/>
    <property type="molecule type" value="Genomic_DNA"/>
</dbReference>
<dbReference type="InterPro" id="IPR025112">
    <property type="entry name" value="PCMD"/>
</dbReference>
<keyword evidence="1" id="KW-0732">Signal</keyword>
<feature type="signal peptide" evidence="1">
    <location>
        <begin position="1"/>
        <end position="20"/>
    </location>
</feature>
<organism evidence="3 6">
    <name type="scientific">Bacteroides cellulosilyticus</name>
    <dbReference type="NCBI Taxonomy" id="246787"/>
    <lineage>
        <taxon>Bacteria</taxon>
        <taxon>Pseudomonadati</taxon>
        <taxon>Bacteroidota</taxon>
        <taxon>Bacteroidia</taxon>
        <taxon>Bacteroidales</taxon>
        <taxon>Bacteroidaceae</taxon>
        <taxon>Bacteroides</taxon>
    </lineage>
</organism>
<reference evidence="4" key="2">
    <citation type="submission" date="2023-03" db="EMBL/GenBank/DDBJ databases">
        <title>DFI Biobank Strains.</title>
        <authorList>
            <person name="Mostad J."/>
            <person name="Paddock L."/>
            <person name="Medina S."/>
            <person name="Waligurski E."/>
            <person name="Barat B."/>
            <person name="Smith R."/>
            <person name="Burgo V."/>
            <person name="Metcalfe C."/>
            <person name="Woodson C."/>
            <person name="Sundararajan A."/>
            <person name="Ramaswamy R."/>
            <person name="Lin H."/>
            <person name="Pamer E.G."/>
        </authorList>
    </citation>
    <scope>NUCLEOTIDE SEQUENCE</scope>
    <source>
        <strain evidence="4">DFI.9.5</strain>
    </source>
</reference>
<evidence type="ECO:0000313" key="4">
    <source>
        <dbReference type="EMBL" id="MDE8696360.1"/>
    </source>
</evidence>
<sequence length="380" mass="41895">MKIKTLTSCFFLAFAISSCIQDEALNSEAAIDGCTGADVQLANINANEKIVDVYVHKGADLAKQELKFTLPEGATIKPNNSRDGDTGNFYNFSEAGNSRSFTVTSENGEFKPTYTINIKPTELPTVYHFEDLLIAENTPYHILYEFAPSTSQGISKVLQWSSGNPGFALTGMAKSPTDYPTVQVEGGFNKKCVKLETKDTGSFGAMVKMYIAAGNLFIGNFDVSKALAGQEGALKATTFGFQFYKHPKTLKGYYKYKAGPVYTENGQPQSGLKDRFDIYAIMYEADDNSFMLDGTNAKTSDKLVYLAQIKADEALETDQWTEFSLPFERQNNKSIDEQKLQNGKYKLGIIFSSSVEGDHFKGAVGSTLYIDEVELVCEEN</sequence>
<evidence type="ECO:0000313" key="6">
    <source>
        <dbReference type="Proteomes" id="UP000325055"/>
    </source>
</evidence>
<reference evidence="5" key="3">
    <citation type="submission" date="2023-08" db="EMBL/GenBank/DDBJ databases">
        <title>Reintroducing virulent viruses to syntetic microbiomes.</title>
        <authorList>
            <person name="Wilde J."/>
            <person name="Boyes R."/>
            <person name="Robinson A.V."/>
            <person name="Daisley B.A."/>
            <person name="Allen-Vercoe E."/>
        </authorList>
    </citation>
    <scope>NUCLEOTIDE SEQUENCE</scope>
    <source>
        <strain evidence="5">225I_12FAA</strain>
    </source>
</reference>